<dbReference type="Gene3D" id="3.40.50.720">
    <property type="entry name" value="NAD(P)-binding Rossmann-like Domain"/>
    <property type="match status" value="1"/>
</dbReference>
<dbReference type="PANTHER" id="PTHR48079">
    <property type="entry name" value="PROTEIN YEEZ"/>
    <property type="match status" value="1"/>
</dbReference>
<name>A0A378WGH5_9NEIS</name>
<dbReference type="RefSeq" id="WP_181792173.1">
    <property type="nucleotide sequence ID" value="NZ_UGRS01000001.1"/>
</dbReference>
<dbReference type="SUPFAM" id="SSF51735">
    <property type="entry name" value="NAD(P)-binding Rossmann-fold domains"/>
    <property type="match status" value="1"/>
</dbReference>
<evidence type="ECO:0000313" key="2">
    <source>
        <dbReference type="Proteomes" id="UP000254055"/>
    </source>
</evidence>
<dbReference type="GO" id="GO:0004029">
    <property type="term" value="F:aldehyde dehydrogenase (NAD+) activity"/>
    <property type="evidence" value="ECO:0007669"/>
    <property type="project" value="TreeGrafter"/>
</dbReference>
<evidence type="ECO:0000313" key="1">
    <source>
        <dbReference type="EMBL" id="SUA36409.1"/>
    </source>
</evidence>
<organism evidence="1 2">
    <name type="scientific">Neisseria zoodegmatis</name>
    <dbReference type="NCBI Taxonomy" id="326523"/>
    <lineage>
        <taxon>Bacteria</taxon>
        <taxon>Pseudomonadati</taxon>
        <taxon>Pseudomonadota</taxon>
        <taxon>Betaproteobacteria</taxon>
        <taxon>Neisseriales</taxon>
        <taxon>Neisseriaceae</taxon>
        <taxon>Neisseria</taxon>
    </lineage>
</organism>
<accession>A0A378WGH5</accession>
<dbReference type="AlphaFoldDB" id="A0A378WGH5"/>
<dbReference type="GO" id="GO:0005737">
    <property type="term" value="C:cytoplasm"/>
    <property type="evidence" value="ECO:0007669"/>
    <property type="project" value="TreeGrafter"/>
</dbReference>
<dbReference type="InterPro" id="IPR051783">
    <property type="entry name" value="NAD(P)-dependent_oxidoreduct"/>
</dbReference>
<sequence length="258" mass="27905">MNTPDCAILGMGYLGKALAEKLFEQGSSVSAVKKTLTSDDINLPVSLNTVDLNDETVFQTALWTTWADKPVWICLLPPSSVVRYAEMLEKWLALAAQYGVKHVIYSSSTSVYGDAARVCDEHSALDPQTDSAKKVLAAEQVFLNSGIPNIDILRFGGLYSVDRHPLNSLLRRGGIKNGGQPVNIVHKDFAVAALHLAACTPDGVRIRNIVEPRHPSKRDFYGEEAAKLGLPAPDCESAELGSGKIVNTAYDDFASVFA</sequence>
<dbReference type="InterPro" id="IPR036291">
    <property type="entry name" value="NAD(P)-bd_dom_sf"/>
</dbReference>
<gene>
    <name evidence="1" type="primary">yeeZ</name>
    <name evidence="1" type="ORF">NCTC12229_00824</name>
</gene>
<dbReference type="PANTHER" id="PTHR48079:SF6">
    <property type="entry name" value="NAD(P)-BINDING DOMAIN-CONTAINING PROTEIN-RELATED"/>
    <property type="match status" value="1"/>
</dbReference>
<proteinExistence type="predicted"/>
<dbReference type="Proteomes" id="UP000254055">
    <property type="component" value="Unassembled WGS sequence"/>
</dbReference>
<dbReference type="EMBL" id="UGRS01000001">
    <property type="protein sequence ID" value="SUA36409.1"/>
    <property type="molecule type" value="Genomic_DNA"/>
</dbReference>
<protein>
    <recommendedName>
        <fullName evidence="3">NAD(P)-dependent oxidoreductase</fullName>
    </recommendedName>
</protein>
<evidence type="ECO:0008006" key="3">
    <source>
        <dbReference type="Google" id="ProtNLM"/>
    </source>
</evidence>
<reference evidence="1 2" key="1">
    <citation type="submission" date="2018-06" db="EMBL/GenBank/DDBJ databases">
        <authorList>
            <consortium name="Pathogen Informatics"/>
            <person name="Doyle S."/>
        </authorList>
    </citation>
    <scope>NUCLEOTIDE SEQUENCE [LARGE SCALE GENOMIC DNA]</scope>
    <source>
        <strain evidence="1 2">NCTC12229</strain>
    </source>
</reference>